<dbReference type="GO" id="GO:0003700">
    <property type="term" value="F:DNA-binding transcription factor activity"/>
    <property type="evidence" value="ECO:0007669"/>
    <property type="project" value="InterPro"/>
</dbReference>
<feature type="region of interest" description="Disordered" evidence="1">
    <location>
        <begin position="115"/>
        <end position="171"/>
    </location>
</feature>
<dbReference type="InterPro" id="IPR046347">
    <property type="entry name" value="bZIP_sf"/>
</dbReference>
<dbReference type="PANTHER" id="PTHR37012:SF2">
    <property type="entry name" value="BZIP DOMAIN-CONTAINING PROTEIN-RELATED"/>
    <property type="match status" value="1"/>
</dbReference>
<comment type="caution">
    <text evidence="3">The sequence shown here is derived from an EMBL/GenBank/DDBJ whole genome shotgun (WGS) entry which is preliminary data.</text>
</comment>
<dbReference type="CDD" id="cd14688">
    <property type="entry name" value="bZIP_YAP"/>
    <property type="match status" value="1"/>
</dbReference>
<feature type="compositionally biased region" description="Basic and acidic residues" evidence="1">
    <location>
        <begin position="10"/>
        <end position="23"/>
    </location>
</feature>
<sequence>MDPKKKRKRGPPEAGKERSKCVAEVEMTQESAEKRRRQNRMSQREHRQKQQAYMRTMESFIDAVKVSSEADDEQSRYSRLLKAHTDLMDENRRLRDNLTAIRRRLLNLADLVVCSSERSPSPPARSDHAPSSPEITASATPAPEIETTFDSFPAPTEQSNDYRPPNESIESRPQNYFEDLINMNFDLEPDLTAVVQDVLRPSHCALPAVSQTLEIAPYNISHKSLNSTTPLIQQPYPPLSMADRPKAIDSAANFAQLVMKAARRFAVHTDRWPVGGLVGATERESLITKVASTAVQVLAARAGLGTYIYPTMFAVYLEYIMRWRISQCRNDLLAIPEPFRPTQLQCSNSSYPVVIDFINWPSIRDQLLRHVRYLDLDAMCRDIVLNTVVELPEFGIAVNIHDLLFDHLLPQTEGVKMLNGKQSMLHDPSWIYLQVDPSKSTSVGSDETKSIEDVLFKEIAGWLSAREDTQLDSAVTFAKGASQSLQGLSQVGERSLASALSSFRVFDVTHWKLSKEFASKHPYIDCAAVMSRFDMVACDSEQFRCILSTVG</sequence>
<dbReference type="Proteomes" id="UP000813461">
    <property type="component" value="Unassembled WGS sequence"/>
</dbReference>
<accession>A0A8K0VWF8</accession>
<dbReference type="EMBL" id="JAGMVJ010000013">
    <property type="protein sequence ID" value="KAH7083524.1"/>
    <property type="molecule type" value="Genomic_DNA"/>
</dbReference>
<feature type="domain" description="BZIP" evidence="2">
    <location>
        <begin position="34"/>
        <end position="49"/>
    </location>
</feature>
<gene>
    <name evidence="3" type="ORF">FB567DRAFT_86244</name>
</gene>
<organism evidence="3 4">
    <name type="scientific">Paraphoma chrysanthemicola</name>
    <dbReference type="NCBI Taxonomy" id="798071"/>
    <lineage>
        <taxon>Eukaryota</taxon>
        <taxon>Fungi</taxon>
        <taxon>Dikarya</taxon>
        <taxon>Ascomycota</taxon>
        <taxon>Pezizomycotina</taxon>
        <taxon>Dothideomycetes</taxon>
        <taxon>Pleosporomycetidae</taxon>
        <taxon>Pleosporales</taxon>
        <taxon>Pleosporineae</taxon>
        <taxon>Phaeosphaeriaceae</taxon>
        <taxon>Paraphoma</taxon>
    </lineage>
</organism>
<dbReference type="InterPro" id="IPR004827">
    <property type="entry name" value="bZIP"/>
</dbReference>
<evidence type="ECO:0000313" key="4">
    <source>
        <dbReference type="Proteomes" id="UP000813461"/>
    </source>
</evidence>
<reference evidence="3" key="1">
    <citation type="journal article" date="2021" name="Nat. Commun.">
        <title>Genetic determinants of endophytism in the Arabidopsis root mycobiome.</title>
        <authorList>
            <person name="Mesny F."/>
            <person name="Miyauchi S."/>
            <person name="Thiergart T."/>
            <person name="Pickel B."/>
            <person name="Atanasova L."/>
            <person name="Karlsson M."/>
            <person name="Huettel B."/>
            <person name="Barry K.W."/>
            <person name="Haridas S."/>
            <person name="Chen C."/>
            <person name="Bauer D."/>
            <person name="Andreopoulos W."/>
            <person name="Pangilinan J."/>
            <person name="LaButti K."/>
            <person name="Riley R."/>
            <person name="Lipzen A."/>
            <person name="Clum A."/>
            <person name="Drula E."/>
            <person name="Henrissat B."/>
            <person name="Kohler A."/>
            <person name="Grigoriev I.V."/>
            <person name="Martin F.M."/>
            <person name="Hacquard S."/>
        </authorList>
    </citation>
    <scope>NUCLEOTIDE SEQUENCE</scope>
    <source>
        <strain evidence="3">MPI-SDFR-AT-0120</strain>
    </source>
</reference>
<dbReference type="PROSITE" id="PS00036">
    <property type="entry name" value="BZIP_BASIC"/>
    <property type="match status" value="1"/>
</dbReference>
<dbReference type="Pfam" id="PF11905">
    <property type="entry name" value="DUF3425"/>
    <property type="match status" value="1"/>
</dbReference>
<dbReference type="OrthoDB" id="10261951at2759"/>
<feature type="region of interest" description="Disordered" evidence="1">
    <location>
        <begin position="1"/>
        <end position="51"/>
    </location>
</feature>
<proteinExistence type="predicted"/>
<name>A0A8K0VWF8_9PLEO</name>
<dbReference type="AlphaFoldDB" id="A0A8K0VWF8"/>
<protein>
    <recommendedName>
        <fullName evidence="2">BZIP domain-containing protein</fullName>
    </recommendedName>
</protein>
<dbReference type="PANTHER" id="PTHR37012">
    <property type="entry name" value="B-ZIP TRANSCRIPTION FACTOR (EUROFUNG)-RELATED"/>
    <property type="match status" value="1"/>
</dbReference>
<dbReference type="Gene3D" id="1.20.5.170">
    <property type="match status" value="1"/>
</dbReference>
<keyword evidence="4" id="KW-1185">Reference proteome</keyword>
<evidence type="ECO:0000313" key="3">
    <source>
        <dbReference type="EMBL" id="KAH7083524.1"/>
    </source>
</evidence>
<evidence type="ECO:0000256" key="1">
    <source>
        <dbReference type="SAM" id="MobiDB-lite"/>
    </source>
</evidence>
<dbReference type="InterPro" id="IPR021833">
    <property type="entry name" value="DUF3425"/>
</dbReference>
<evidence type="ECO:0000259" key="2">
    <source>
        <dbReference type="PROSITE" id="PS00036"/>
    </source>
</evidence>
<dbReference type="SUPFAM" id="SSF57959">
    <property type="entry name" value="Leucine zipper domain"/>
    <property type="match status" value="1"/>
</dbReference>